<keyword evidence="4" id="KW-1185">Reference proteome</keyword>
<dbReference type="InterPro" id="IPR012338">
    <property type="entry name" value="Beta-lactam/transpept-like"/>
</dbReference>
<dbReference type="SUPFAM" id="SSF56601">
    <property type="entry name" value="beta-lactamase/transpeptidase-like"/>
    <property type="match status" value="1"/>
</dbReference>
<dbReference type="GO" id="GO:0005886">
    <property type="term" value="C:plasma membrane"/>
    <property type="evidence" value="ECO:0007669"/>
    <property type="project" value="TreeGrafter"/>
</dbReference>
<dbReference type="STRING" id="504805.SAMN05421505_113108"/>
<dbReference type="Gene3D" id="3.40.710.10">
    <property type="entry name" value="DD-peptidase/beta-lactamase superfamily"/>
    <property type="match status" value="1"/>
</dbReference>
<protein>
    <submittedName>
        <fullName evidence="3">Peptidoglycan glycosyltransferase</fullName>
    </submittedName>
</protein>
<keyword evidence="3" id="KW-0808">Transferase</keyword>
<dbReference type="EMBL" id="FNCN01000013">
    <property type="protein sequence ID" value="SDH27553.1"/>
    <property type="molecule type" value="Genomic_DNA"/>
</dbReference>
<evidence type="ECO:0000313" key="3">
    <source>
        <dbReference type="EMBL" id="SDH27553.1"/>
    </source>
</evidence>
<dbReference type="Gene3D" id="3.90.1310.10">
    <property type="entry name" value="Penicillin-binding protein 2a (Domain 2)"/>
    <property type="match status" value="1"/>
</dbReference>
<dbReference type="GO" id="GO:0071972">
    <property type="term" value="F:peptidoglycan L,D-transpeptidase activity"/>
    <property type="evidence" value="ECO:0007669"/>
    <property type="project" value="TreeGrafter"/>
</dbReference>
<dbReference type="RefSeq" id="WP_093171322.1">
    <property type="nucleotide sequence ID" value="NZ_FNCN01000013.1"/>
</dbReference>
<organism evidence="3 4">
    <name type="scientific">Sinosporangium album</name>
    <dbReference type="NCBI Taxonomy" id="504805"/>
    <lineage>
        <taxon>Bacteria</taxon>
        <taxon>Bacillati</taxon>
        <taxon>Actinomycetota</taxon>
        <taxon>Actinomycetes</taxon>
        <taxon>Streptosporangiales</taxon>
        <taxon>Streptosporangiaceae</taxon>
        <taxon>Sinosporangium</taxon>
    </lineage>
</organism>
<name>A0A1G8B3F1_9ACTN</name>
<evidence type="ECO:0000259" key="1">
    <source>
        <dbReference type="Pfam" id="PF00905"/>
    </source>
</evidence>
<dbReference type="InterPro" id="IPR001460">
    <property type="entry name" value="PCN-bd_Tpept"/>
</dbReference>
<feature type="domain" description="Penicillin binding protein A dimerisation" evidence="2">
    <location>
        <begin position="60"/>
        <end position="129"/>
    </location>
</feature>
<gene>
    <name evidence="3" type="ORF">SAMN05421505_113108</name>
</gene>
<evidence type="ECO:0000313" key="4">
    <source>
        <dbReference type="Proteomes" id="UP000198923"/>
    </source>
</evidence>
<dbReference type="AlphaFoldDB" id="A0A1G8B3F1"/>
<dbReference type="Pfam" id="PF21922">
    <property type="entry name" value="PBP_dimer_2"/>
    <property type="match status" value="1"/>
</dbReference>
<dbReference type="SUPFAM" id="SSF56519">
    <property type="entry name" value="Penicillin binding protein dimerisation domain"/>
    <property type="match status" value="1"/>
</dbReference>
<feature type="domain" description="Penicillin-binding protein transpeptidase" evidence="1">
    <location>
        <begin position="163"/>
        <end position="480"/>
    </location>
</feature>
<evidence type="ECO:0000259" key="2">
    <source>
        <dbReference type="Pfam" id="PF21922"/>
    </source>
</evidence>
<dbReference type="GO" id="GO:0071555">
    <property type="term" value="P:cell wall organization"/>
    <property type="evidence" value="ECO:0007669"/>
    <property type="project" value="TreeGrafter"/>
</dbReference>
<dbReference type="OrthoDB" id="9766847at2"/>
<reference evidence="3 4" key="1">
    <citation type="submission" date="2016-10" db="EMBL/GenBank/DDBJ databases">
        <authorList>
            <person name="de Groot N.N."/>
        </authorList>
    </citation>
    <scope>NUCLEOTIDE SEQUENCE [LARGE SCALE GENOMIC DNA]</scope>
    <source>
        <strain evidence="3 4">CPCC 201354</strain>
    </source>
</reference>
<dbReference type="Proteomes" id="UP000198923">
    <property type="component" value="Unassembled WGS sequence"/>
</dbReference>
<dbReference type="PANTHER" id="PTHR30627">
    <property type="entry name" value="PEPTIDOGLYCAN D,D-TRANSPEPTIDASE"/>
    <property type="match status" value="1"/>
</dbReference>
<proteinExistence type="predicted"/>
<dbReference type="InterPro" id="IPR050515">
    <property type="entry name" value="Beta-lactam/transpept"/>
</dbReference>
<sequence length="487" mass="50932">MVGPRAERINIPLRRVAVVCGVMLFALLGRVTVIQAFEAERLREDKRNVRALIARFDHPRGRLLLRDGTVIAESVRTLRSTYRYRRAYPAGRVFAPVTGYLSFFSRAGLERAEDAVLAGTAARVRVRSLARGGVMAGASLKLTVDGRIQRAAYEGLRATGRAGAVVALNPATGAILAMASYPSFDPAAFADVDMKGLVATDRRMQSDPAQPLLNRALARTFPPGSTFKIVTGAAALRSGDYSPGGGVRAPVALRLPGTRVSLRNAEGAACGDGEPSLTYAFQASCNTAFAGIGLDLGQRRLRAQAERFGFNADDLVVPMPVAVSGFPAKMDKAQSAMAAIGQYDVRATPLMVAMLSAAVANGGVLMRPYLVEEVLLPDGAVIDSAEPSRYRDTMSEEVADALTAMMVKVTQRGGTGRAAAVRGVKVAAKTGTAENAEGGRSHALISAFAPAGDPRVAVGVLVEEGGAGGKVAAPIARAVIRAALSAS</sequence>
<dbReference type="GO" id="GO:0008658">
    <property type="term" value="F:penicillin binding"/>
    <property type="evidence" value="ECO:0007669"/>
    <property type="project" value="InterPro"/>
</dbReference>
<dbReference type="PANTHER" id="PTHR30627:SF24">
    <property type="entry name" value="PENICILLIN-BINDING PROTEIN 4B"/>
    <property type="match status" value="1"/>
</dbReference>
<dbReference type="InterPro" id="IPR036138">
    <property type="entry name" value="PBP_dimer_sf"/>
</dbReference>
<dbReference type="InterPro" id="IPR054120">
    <property type="entry name" value="PBPA_dimer"/>
</dbReference>
<accession>A0A1G8B3F1</accession>
<dbReference type="Pfam" id="PF00905">
    <property type="entry name" value="Transpeptidase"/>
    <property type="match status" value="1"/>
</dbReference>
<dbReference type="GO" id="GO:0016740">
    <property type="term" value="F:transferase activity"/>
    <property type="evidence" value="ECO:0007669"/>
    <property type="project" value="UniProtKB-KW"/>
</dbReference>